<dbReference type="GO" id="GO:0008270">
    <property type="term" value="F:zinc ion binding"/>
    <property type="evidence" value="ECO:0007669"/>
    <property type="project" value="InterPro"/>
</dbReference>
<dbReference type="SUPFAM" id="SSF82199">
    <property type="entry name" value="SET domain"/>
    <property type="match status" value="1"/>
</dbReference>
<dbReference type="CDD" id="cd00024">
    <property type="entry name" value="CD_CSD"/>
    <property type="match status" value="1"/>
</dbReference>
<dbReference type="AlphaFoldDB" id="A0A6A6TPP1"/>
<dbReference type="InterPro" id="IPR007728">
    <property type="entry name" value="Pre-SET_dom"/>
</dbReference>
<comment type="subunit">
    <text evidence="2">Component of the NuA4 histone acetyltransferase complex.</text>
</comment>
<dbReference type="SMART" id="SM00468">
    <property type="entry name" value="PreSET"/>
    <property type="match status" value="1"/>
</dbReference>
<dbReference type="InterPro" id="IPR001214">
    <property type="entry name" value="SET_dom"/>
</dbReference>
<gene>
    <name evidence="13" type="ORF">K491DRAFT_587245</name>
</gene>
<dbReference type="PROSITE" id="PS50280">
    <property type="entry name" value="SET"/>
    <property type="match status" value="1"/>
</dbReference>
<evidence type="ECO:0000256" key="3">
    <source>
        <dbReference type="ARBA" id="ARBA00022454"/>
    </source>
</evidence>
<proteinExistence type="predicted"/>
<organism evidence="13 14">
    <name type="scientific">Lophiostoma macrostomum CBS 122681</name>
    <dbReference type="NCBI Taxonomy" id="1314788"/>
    <lineage>
        <taxon>Eukaryota</taxon>
        <taxon>Fungi</taxon>
        <taxon>Dikarya</taxon>
        <taxon>Ascomycota</taxon>
        <taxon>Pezizomycotina</taxon>
        <taxon>Dothideomycetes</taxon>
        <taxon>Pleosporomycetidae</taxon>
        <taxon>Pleosporales</taxon>
        <taxon>Lophiostomataceae</taxon>
        <taxon>Lophiostoma</taxon>
    </lineage>
</organism>
<keyword evidence="4" id="KW-0489">Methyltransferase</keyword>
<feature type="region of interest" description="Disordered" evidence="9">
    <location>
        <begin position="75"/>
        <end position="122"/>
    </location>
</feature>
<keyword evidence="5" id="KW-0808">Transferase</keyword>
<evidence type="ECO:0000256" key="2">
    <source>
        <dbReference type="ARBA" id="ARBA00011353"/>
    </source>
</evidence>
<evidence type="ECO:0000256" key="9">
    <source>
        <dbReference type="SAM" id="MobiDB-lite"/>
    </source>
</evidence>
<dbReference type="Gene3D" id="2.170.270.10">
    <property type="entry name" value="SET domain"/>
    <property type="match status" value="1"/>
</dbReference>
<keyword evidence="6" id="KW-0949">S-adenosyl-L-methionine</keyword>
<dbReference type="InterPro" id="IPR046341">
    <property type="entry name" value="SET_dom_sf"/>
</dbReference>
<feature type="domain" description="Chromo" evidence="10">
    <location>
        <begin position="20"/>
        <end position="82"/>
    </location>
</feature>
<feature type="domain" description="SET" evidence="11">
    <location>
        <begin position="348"/>
        <end position="480"/>
    </location>
</feature>
<dbReference type="GO" id="GO:0005694">
    <property type="term" value="C:chromosome"/>
    <property type="evidence" value="ECO:0007669"/>
    <property type="project" value="UniProtKB-SubCell"/>
</dbReference>
<dbReference type="GO" id="GO:0032259">
    <property type="term" value="P:methylation"/>
    <property type="evidence" value="ECO:0007669"/>
    <property type="project" value="UniProtKB-KW"/>
</dbReference>
<dbReference type="Pfam" id="PF00856">
    <property type="entry name" value="SET"/>
    <property type="match status" value="1"/>
</dbReference>
<sequence length="513" mass="58699">MPIRVEIPMTGRATRRVWVDKVHSILCHRIKNEEEQYLVRWHTDTNTQRAPLSWHSIDELVRCLEYVQDYLDTRSKSKKRPRAETETDFERRPSPVDRQVLDASRTPSISRSSTPSGGTASATSLSYNSFSTAPDIYNGVIDSQDGFIFVRSASGSDIVQINVLSVPTPEMQNAARRAQVKKAEYVIRMEYINRLKRVPGRLITLVNLHDTATPSLRFRYITEYVLRPGVFQYDPATQLGCTSCRPDMGRNIGCEYTQKCECLEYAAVDGNRLNDEQKNELAIIRAQGGSTQGFPKKFPYFSSDAKPERIGCLVRFYLQSRRAIYECNDHCGCGIRCRNKLVQFGRTVELEIFRTGDVRGWGLRCKQNLHEGAFIDTYRGEVITDAEATRRETSTTSKDKASYLYSLDKFAESEGLSEEEIYVVDGEFMGGPTKFMNHSCEPNCRQYTVSYNKFDAKVYDIAFFACRDIKAGEELTFDYLDKEEVEEEDVKAPGRNYVECRCGAAKCRKYLWT</sequence>
<comment type="subcellular location">
    <subcellularLocation>
        <location evidence="1">Chromosome</location>
    </subcellularLocation>
</comment>
<evidence type="ECO:0000259" key="12">
    <source>
        <dbReference type="PROSITE" id="PS50868"/>
    </source>
</evidence>
<dbReference type="Pfam" id="PF05033">
    <property type="entry name" value="Pre-SET"/>
    <property type="match status" value="1"/>
</dbReference>
<dbReference type="InterPro" id="IPR003616">
    <property type="entry name" value="Post-SET_dom"/>
</dbReference>
<evidence type="ECO:0000259" key="10">
    <source>
        <dbReference type="PROSITE" id="PS50013"/>
    </source>
</evidence>
<dbReference type="PROSITE" id="PS50013">
    <property type="entry name" value="CHROMO_2"/>
    <property type="match status" value="1"/>
</dbReference>
<feature type="domain" description="Post-SET" evidence="12">
    <location>
        <begin position="496"/>
        <end position="512"/>
    </location>
</feature>
<keyword evidence="14" id="KW-1185">Reference proteome</keyword>
<dbReference type="GO" id="GO:0005634">
    <property type="term" value="C:nucleus"/>
    <property type="evidence" value="ECO:0007669"/>
    <property type="project" value="InterPro"/>
</dbReference>
<feature type="compositionally biased region" description="Low complexity" evidence="9">
    <location>
        <begin position="104"/>
        <end position="122"/>
    </location>
</feature>
<dbReference type="PANTHER" id="PTHR46223">
    <property type="entry name" value="HISTONE-LYSINE N-METHYLTRANSFERASE SUV39H"/>
    <property type="match status" value="1"/>
</dbReference>
<dbReference type="EMBL" id="MU004294">
    <property type="protein sequence ID" value="KAF2661416.1"/>
    <property type="molecule type" value="Genomic_DNA"/>
</dbReference>
<evidence type="ECO:0000313" key="13">
    <source>
        <dbReference type="EMBL" id="KAF2661416.1"/>
    </source>
</evidence>
<dbReference type="PANTHER" id="PTHR46223:SF3">
    <property type="entry name" value="HISTONE-LYSINE N-METHYLTRANSFERASE SET-23"/>
    <property type="match status" value="1"/>
</dbReference>
<name>A0A6A6TPP1_9PLEO</name>
<evidence type="ECO:0000256" key="4">
    <source>
        <dbReference type="ARBA" id="ARBA00022603"/>
    </source>
</evidence>
<evidence type="ECO:0000256" key="6">
    <source>
        <dbReference type="ARBA" id="ARBA00022691"/>
    </source>
</evidence>
<protein>
    <submittedName>
        <fullName evidence="13">SET domain-containing protein</fullName>
    </submittedName>
</protein>
<dbReference type="OrthoDB" id="308383at2759"/>
<dbReference type="SUPFAM" id="SSF54160">
    <property type="entry name" value="Chromo domain-like"/>
    <property type="match status" value="1"/>
</dbReference>
<dbReference type="Gene3D" id="2.40.50.40">
    <property type="match status" value="1"/>
</dbReference>
<keyword evidence="3" id="KW-0158">Chromosome</keyword>
<evidence type="ECO:0000256" key="5">
    <source>
        <dbReference type="ARBA" id="ARBA00022679"/>
    </source>
</evidence>
<dbReference type="GO" id="GO:0042054">
    <property type="term" value="F:histone methyltransferase activity"/>
    <property type="evidence" value="ECO:0007669"/>
    <property type="project" value="InterPro"/>
</dbReference>
<evidence type="ECO:0000256" key="1">
    <source>
        <dbReference type="ARBA" id="ARBA00004286"/>
    </source>
</evidence>
<evidence type="ECO:0000259" key="11">
    <source>
        <dbReference type="PROSITE" id="PS50280"/>
    </source>
</evidence>
<dbReference type="InterPro" id="IPR000953">
    <property type="entry name" value="Chromo/chromo_shadow_dom"/>
</dbReference>
<dbReference type="PROSITE" id="PS50868">
    <property type="entry name" value="POST_SET"/>
    <property type="match status" value="1"/>
</dbReference>
<accession>A0A6A6TPP1</accession>
<dbReference type="InterPro" id="IPR016197">
    <property type="entry name" value="Chromo-like_dom_sf"/>
</dbReference>
<feature type="compositionally biased region" description="Basic and acidic residues" evidence="9">
    <location>
        <begin position="82"/>
        <end position="95"/>
    </location>
</feature>
<keyword evidence="8" id="KW-0862">Zinc</keyword>
<dbReference type="SMART" id="SM00317">
    <property type="entry name" value="SET"/>
    <property type="match status" value="1"/>
</dbReference>
<evidence type="ECO:0000256" key="8">
    <source>
        <dbReference type="ARBA" id="ARBA00022833"/>
    </source>
</evidence>
<evidence type="ECO:0000256" key="7">
    <source>
        <dbReference type="ARBA" id="ARBA00022723"/>
    </source>
</evidence>
<keyword evidence="7" id="KW-0479">Metal-binding</keyword>
<evidence type="ECO:0000313" key="14">
    <source>
        <dbReference type="Proteomes" id="UP000799324"/>
    </source>
</evidence>
<dbReference type="InterPro" id="IPR050973">
    <property type="entry name" value="H3K9_Histone-Lys_N-MTase"/>
</dbReference>
<dbReference type="Proteomes" id="UP000799324">
    <property type="component" value="Unassembled WGS sequence"/>
</dbReference>
<reference evidence="13" key="1">
    <citation type="journal article" date="2020" name="Stud. Mycol.">
        <title>101 Dothideomycetes genomes: a test case for predicting lifestyles and emergence of pathogens.</title>
        <authorList>
            <person name="Haridas S."/>
            <person name="Albert R."/>
            <person name="Binder M."/>
            <person name="Bloem J."/>
            <person name="Labutti K."/>
            <person name="Salamov A."/>
            <person name="Andreopoulos B."/>
            <person name="Baker S."/>
            <person name="Barry K."/>
            <person name="Bills G."/>
            <person name="Bluhm B."/>
            <person name="Cannon C."/>
            <person name="Castanera R."/>
            <person name="Culley D."/>
            <person name="Daum C."/>
            <person name="Ezra D."/>
            <person name="Gonzalez J."/>
            <person name="Henrissat B."/>
            <person name="Kuo A."/>
            <person name="Liang C."/>
            <person name="Lipzen A."/>
            <person name="Lutzoni F."/>
            <person name="Magnuson J."/>
            <person name="Mondo S."/>
            <person name="Nolan M."/>
            <person name="Ohm R."/>
            <person name="Pangilinan J."/>
            <person name="Park H.-J."/>
            <person name="Ramirez L."/>
            <person name="Alfaro M."/>
            <person name="Sun H."/>
            <person name="Tritt A."/>
            <person name="Yoshinaga Y."/>
            <person name="Zwiers L.-H."/>
            <person name="Turgeon B."/>
            <person name="Goodwin S."/>
            <person name="Spatafora J."/>
            <person name="Crous P."/>
            <person name="Grigoriev I."/>
        </authorList>
    </citation>
    <scope>NUCLEOTIDE SEQUENCE</scope>
    <source>
        <strain evidence="13">CBS 122681</strain>
    </source>
</reference>